<dbReference type="OrthoDB" id="6692397at2759"/>
<dbReference type="PROSITE" id="PS51192">
    <property type="entry name" value="HELICASE_ATP_BIND_1"/>
    <property type="match status" value="1"/>
</dbReference>
<evidence type="ECO:0000256" key="9">
    <source>
        <dbReference type="ARBA" id="ARBA00022946"/>
    </source>
</evidence>
<feature type="compositionally biased region" description="Polar residues" evidence="15">
    <location>
        <begin position="335"/>
        <end position="352"/>
    </location>
</feature>
<evidence type="ECO:0000259" key="17">
    <source>
        <dbReference type="PROSITE" id="PS50102"/>
    </source>
</evidence>
<dbReference type="SUPFAM" id="SSF52540">
    <property type="entry name" value="P-loop containing nucleoside triphosphate hydrolases"/>
    <property type="match status" value="1"/>
</dbReference>
<dbReference type="InterPro" id="IPR027417">
    <property type="entry name" value="P-loop_NTPase"/>
</dbReference>
<dbReference type="Gene3D" id="1.20.272.40">
    <property type="match status" value="1"/>
</dbReference>
<comment type="cofactor">
    <cofactor evidence="2">
        <name>Mg(2+)</name>
        <dbReference type="ChEBI" id="CHEBI:18420"/>
    </cofactor>
</comment>
<evidence type="ECO:0000313" key="21">
    <source>
        <dbReference type="EMBL" id="KRX04274.1"/>
    </source>
</evidence>
<evidence type="ECO:0000256" key="4">
    <source>
        <dbReference type="ARBA" id="ARBA00012552"/>
    </source>
</evidence>
<dbReference type="Gene3D" id="3.40.50.300">
    <property type="entry name" value="P-loop containing nucleotide triphosphate hydrolases"/>
    <property type="match status" value="2"/>
</dbReference>
<keyword evidence="10" id="KW-0496">Mitochondrion</keyword>
<comment type="cofactor">
    <cofactor evidence="1">
        <name>Mn(2+)</name>
        <dbReference type="ChEBI" id="CHEBI:29035"/>
    </cofactor>
</comment>
<proteinExistence type="predicted"/>
<evidence type="ECO:0000313" key="22">
    <source>
        <dbReference type="Proteomes" id="UP000054937"/>
    </source>
</evidence>
<keyword evidence="13" id="KW-0863">Zinc-finger</keyword>
<feature type="domain" description="C3H1-type" evidence="18">
    <location>
        <begin position="180"/>
        <end position="208"/>
    </location>
</feature>
<dbReference type="PROSITE" id="PS51194">
    <property type="entry name" value="HELICASE_CTER"/>
    <property type="match status" value="1"/>
</dbReference>
<dbReference type="SMART" id="SM00490">
    <property type="entry name" value="HELICc"/>
    <property type="match status" value="1"/>
</dbReference>
<feature type="coiled-coil region" evidence="14">
    <location>
        <begin position="360"/>
        <end position="387"/>
    </location>
</feature>
<dbReference type="PANTHER" id="PTHR12131">
    <property type="entry name" value="ATP-DEPENDENT RNA AND DNA HELICASE"/>
    <property type="match status" value="1"/>
</dbReference>
<dbReference type="InterPro" id="IPR041082">
    <property type="entry name" value="Suv3_C_1"/>
</dbReference>
<dbReference type="InterPro" id="IPR000571">
    <property type="entry name" value="Znf_CCCH"/>
</dbReference>
<dbReference type="InterPro" id="IPR035979">
    <property type="entry name" value="RBD_domain_sf"/>
</dbReference>
<evidence type="ECO:0000256" key="11">
    <source>
        <dbReference type="ARBA" id="ARBA00047984"/>
    </source>
</evidence>
<dbReference type="SMART" id="SM00487">
    <property type="entry name" value="DEXDc"/>
    <property type="match status" value="1"/>
</dbReference>
<dbReference type="GO" id="GO:0003724">
    <property type="term" value="F:RNA helicase activity"/>
    <property type="evidence" value="ECO:0007669"/>
    <property type="project" value="UniProtKB-EC"/>
</dbReference>
<keyword evidence="13" id="KW-0479">Metal-binding</keyword>
<dbReference type="SUPFAM" id="SSF57850">
    <property type="entry name" value="RING/U-box"/>
    <property type="match status" value="1"/>
</dbReference>
<dbReference type="InterPro" id="IPR055206">
    <property type="entry name" value="DEXQc_SUV3"/>
</dbReference>
<evidence type="ECO:0000256" key="8">
    <source>
        <dbReference type="ARBA" id="ARBA00022840"/>
    </source>
</evidence>
<dbReference type="GO" id="GO:0016787">
    <property type="term" value="F:hydrolase activity"/>
    <property type="evidence" value="ECO:0007669"/>
    <property type="project" value="UniProtKB-KW"/>
</dbReference>
<feature type="zinc finger region" description="C3H1-type" evidence="13">
    <location>
        <begin position="180"/>
        <end position="208"/>
    </location>
</feature>
<reference evidence="21 22" key="1">
    <citation type="journal article" date="2015" name="Sci. Rep.">
        <title>Genome of the facultative scuticociliatosis pathogen Pseudocohnilembus persalinus provides insight into its virulence through horizontal gene transfer.</title>
        <authorList>
            <person name="Xiong J."/>
            <person name="Wang G."/>
            <person name="Cheng J."/>
            <person name="Tian M."/>
            <person name="Pan X."/>
            <person name="Warren A."/>
            <person name="Jiang C."/>
            <person name="Yuan D."/>
            <person name="Miao W."/>
        </authorList>
    </citation>
    <scope>NUCLEOTIDE SEQUENCE [LARGE SCALE GENOMIC DNA]</scope>
    <source>
        <strain evidence="21">36N120E</strain>
    </source>
</reference>
<feature type="region of interest" description="Disordered" evidence="15">
    <location>
        <begin position="401"/>
        <end position="445"/>
    </location>
</feature>
<keyword evidence="7" id="KW-0347">Helicase</keyword>
<dbReference type="Proteomes" id="UP000054937">
    <property type="component" value="Unassembled WGS sequence"/>
</dbReference>
<evidence type="ECO:0000256" key="15">
    <source>
        <dbReference type="SAM" id="MobiDB-lite"/>
    </source>
</evidence>
<dbReference type="InterPro" id="IPR012677">
    <property type="entry name" value="Nucleotide-bd_a/b_plait_sf"/>
</dbReference>
<feature type="domain" description="RING-type" evidence="16">
    <location>
        <begin position="14"/>
        <end position="54"/>
    </location>
</feature>
<comment type="catalytic activity">
    <reaction evidence="11">
        <text>ATP + H2O = ADP + phosphate + H(+)</text>
        <dbReference type="Rhea" id="RHEA:13065"/>
        <dbReference type="ChEBI" id="CHEBI:15377"/>
        <dbReference type="ChEBI" id="CHEBI:15378"/>
        <dbReference type="ChEBI" id="CHEBI:30616"/>
        <dbReference type="ChEBI" id="CHEBI:43474"/>
        <dbReference type="ChEBI" id="CHEBI:456216"/>
        <dbReference type="EC" id="3.6.4.13"/>
    </reaction>
</comment>
<dbReference type="CDD" id="cd17913">
    <property type="entry name" value="DEXQc_Suv3"/>
    <property type="match status" value="1"/>
</dbReference>
<dbReference type="PROSITE" id="PS50089">
    <property type="entry name" value="ZF_RING_2"/>
    <property type="match status" value="1"/>
</dbReference>
<dbReference type="GO" id="GO:0005759">
    <property type="term" value="C:mitochondrial matrix"/>
    <property type="evidence" value="ECO:0007669"/>
    <property type="project" value="UniProtKB-SubCell"/>
</dbReference>
<dbReference type="Pfam" id="PF22527">
    <property type="entry name" value="DEXQc_Suv3"/>
    <property type="match status" value="1"/>
</dbReference>
<name>A0A0V0QPS7_PSEPJ</name>
<evidence type="ECO:0000256" key="14">
    <source>
        <dbReference type="SAM" id="Coils"/>
    </source>
</evidence>
<dbReference type="InterPro" id="IPR003954">
    <property type="entry name" value="RRM_euk-type"/>
</dbReference>
<dbReference type="Pfam" id="PF00076">
    <property type="entry name" value="RRM_1"/>
    <property type="match status" value="1"/>
</dbReference>
<dbReference type="EC" id="3.6.4.13" evidence="4"/>
<evidence type="ECO:0000256" key="7">
    <source>
        <dbReference type="ARBA" id="ARBA00022806"/>
    </source>
</evidence>
<evidence type="ECO:0000256" key="12">
    <source>
        <dbReference type="PROSITE-ProRule" id="PRU00176"/>
    </source>
</evidence>
<dbReference type="Gene3D" id="1.20.58.1080">
    <property type="match status" value="1"/>
</dbReference>
<evidence type="ECO:0000259" key="18">
    <source>
        <dbReference type="PROSITE" id="PS50103"/>
    </source>
</evidence>
<dbReference type="Pfam" id="PF14570">
    <property type="entry name" value="zf-RING_4"/>
    <property type="match status" value="1"/>
</dbReference>
<dbReference type="InterPro" id="IPR013083">
    <property type="entry name" value="Znf_RING/FYVE/PHD"/>
</dbReference>
<evidence type="ECO:0000256" key="6">
    <source>
        <dbReference type="ARBA" id="ARBA00022801"/>
    </source>
</evidence>
<dbReference type="Gene3D" id="3.30.40.10">
    <property type="entry name" value="Zinc/RING finger domain, C3HC4 (zinc finger)"/>
    <property type="match status" value="1"/>
</dbReference>
<evidence type="ECO:0000259" key="20">
    <source>
        <dbReference type="PROSITE" id="PS51194"/>
    </source>
</evidence>
<dbReference type="PROSITE" id="PS50103">
    <property type="entry name" value="ZF_C3H1"/>
    <property type="match status" value="1"/>
</dbReference>
<feature type="region of interest" description="Disordered" evidence="15">
    <location>
        <begin position="332"/>
        <end position="355"/>
    </location>
</feature>
<comment type="caution">
    <text evidence="21">The sequence shown here is derived from an EMBL/GenBank/DDBJ whole genome shotgun (WGS) entry which is preliminary data.</text>
</comment>
<dbReference type="Pfam" id="PF18147">
    <property type="entry name" value="Suv3_C_1"/>
    <property type="match status" value="1"/>
</dbReference>
<dbReference type="EMBL" id="LDAU01000120">
    <property type="protein sequence ID" value="KRX04274.1"/>
    <property type="molecule type" value="Genomic_DNA"/>
</dbReference>
<evidence type="ECO:0000256" key="10">
    <source>
        <dbReference type="ARBA" id="ARBA00023128"/>
    </source>
</evidence>
<dbReference type="GO" id="GO:0008270">
    <property type="term" value="F:zinc ion binding"/>
    <property type="evidence" value="ECO:0007669"/>
    <property type="project" value="UniProtKB-KW"/>
</dbReference>
<evidence type="ECO:0000256" key="3">
    <source>
        <dbReference type="ARBA" id="ARBA00004305"/>
    </source>
</evidence>
<protein>
    <recommendedName>
        <fullName evidence="4">RNA helicase</fullName>
        <ecNumber evidence="4">3.6.4.13</ecNumber>
    </recommendedName>
</protein>
<dbReference type="PROSITE" id="PS50102">
    <property type="entry name" value="RRM"/>
    <property type="match status" value="1"/>
</dbReference>
<feature type="compositionally biased region" description="Low complexity" evidence="15">
    <location>
        <begin position="401"/>
        <end position="410"/>
    </location>
</feature>
<evidence type="ECO:0000256" key="5">
    <source>
        <dbReference type="ARBA" id="ARBA00022741"/>
    </source>
</evidence>
<dbReference type="SUPFAM" id="SSF54928">
    <property type="entry name" value="RNA-binding domain, RBD"/>
    <property type="match status" value="1"/>
</dbReference>
<dbReference type="GO" id="GO:0005524">
    <property type="term" value="F:ATP binding"/>
    <property type="evidence" value="ECO:0007669"/>
    <property type="project" value="UniProtKB-KW"/>
</dbReference>
<accession>A0A0V0QPS7</accession>
<dbReference type="InterPro" id="IPR050699">
    <property type="entry name" value="RNA-DNA_Helicase"/>
</dbReference>
<organism evidence="21 22">
    <name type="scientific">Pseudocohnilembus persalinus</name>
    <name type="common">Ciliate</name>
    <dbReference type="NCBI Taxonomy" id="266149"/>
    <lineage>
        <taxon>Eukaryota</taxon>
        <taxon>Sar</taxon>
        <taxon>Alveolata</taxon>
        <taxon>Ciliophora</taxon>
        <taxon>Intramacronucleata</taxon>
        <taxon>Oligohymenophorea</taxon>
        <taxon>Scuticociliatia</taxon>
        <taxon>Philasterida</taxon>
        <taxon>Pseudocohnilembidae</taxon>
        <taxon>Pseudocohnilembus</taxon>
    </lineage>
</organism>
<keyword evidence="5" id="KW-0547">Nucleotide-binding</keyword>
<keyword evidence="6 21" id="KW-0378">Hydrolase</keyword>
<sequence length="1204" mass="140879">MSYKHKDSQKYRYCPECRDDLSGLDTYECGCGYIICYDCYQDIKENKGNCPNCQKYYLQRTTDYNTERKKNNRYRQKQTYHKKNYNQDLTNVRVIKKNLVYCIGLSPQLANEELLSRNDYFGQYGNITKIVVNKENIYNAKGKTPSLSAFITYASEREASLAILAIEEYQIQDRTIRASYGTTKYCTSFLKNQECPNINDCLYLHSFGKDKDSFAKDEIQNNKNIFVEQQRIAIKCIQKYIPELVKQKVAYDLQKPKPSLPHPSTIIDKLIQVDAIDQNKFQQIYSQEQQRYEADTQNRKKQNEQIKIKKNNEQPLVDQWDIEIPVVKQNKAQEENNSLKPSSQDEYENCSNQDKKQVKLNVLHDSFDEYNNKKEEQNNQQNILKEEEFENHLISNKSEKIINSNKNKGSQNLQKPLSYENEHSNNSNQGKIEKQKPQSMTTENQQKTENLNKINTDAKNEQQLTSQQFDQFIQSKKEQQNQTFLSNKVQENNQCIEQQQQQKINTQQNQINQAFQKQLEINNQQESIQQNMINQLFDDNLNNQATLQNDLDFTNKNVNNNSNTAQMNEVKDNELNNLKQKQGYFKNNNNNDQQQQIFGFSKSFNDQHKQNNSLLEIQNQQKMNYTQSLSNIENIINQNNNNKKSSRFDFANNSTQNDNIQKIKSEGNSDLTGYHEQYPLTRSMKRKFIYHSGPTNSGKTYEAIQRLSKAKSGLYCAPLRLLAWEVQQKMEEFDEVQCDLLTGQEKIIREGSQITSCTVELAVSKYVQQCEKTFDVAVLDEVQMVGDFERGSNWTSIILGLPAEEIHLCGDPKAFNVIKNIIKQCGDEFEERTYFRRSDLVVQKQLVDYKDLQSGDCLIAYSVQKLFEIRKQINQITNEDSCAILYGRLPPQVRKQQANLFNSGQYKYLIATDVVGMGLNFNINRIIFTELKPFNRLQNNQINSYLQIGGRAGRNQNVGYVACTNHEDLSVIQNAFQRNSSYYHYLKVRGNPKQCKKLKNILSNLHQLQFYNILVSTYKSHQIENFKKFKGFIKKVGIFPSIMQIKDLKQLLEEKTGRKYKLSQVVLELVKNAKIEGNYFIQKHLEFRIQSDLIDHLELDIQHQFIFAQAPINLKKKEGLAAQYLIKFATEFKNQDYVQLPSMVDEIEQEESFQSLQLLQDKYNVCELYTWLHYKFPDKFIDLNNAIILQEKIILRIDSILKKL</sequence>
<keyword evidence="22" id="KW-1185">Reference proteome</keyword>
<dbReference type="Pfam" id="PF12513">
    <property type="entry name" value="SUV3_C"/>
    <property type="match status" value="1"/>
</dbReference>
<dbReference type="Pfam" id="PF00271">
    <property type="entry name" value="Helicase_C"/>
    <property type="match status" value="1"/>
</dbReference>
<dbReference type="InterPro" id="IPR001841">
    <property type="entry name" value="Znf_RING"/>
</dbReference>
<dbReference type="PANTHER" id="PTHR12131:SF1">
    <property type="entry name" value="ATP-DEPENDENT RNA HELICASE SUPV3L1, MITOCHONDRIAL-RELATED"/>
    <property type="match status" value="1"/>
</dbReference>
<keyword evidence="13" id="KW-0862">Zinc</keyword>
<dbReference type="SMART" id="SM00361">
    <property type="entry name" value="RRM_1"/>
    <property type="match status" value="1"/>
</dbReference>
<dbReference type="InterPro" id="IPR001650">
    <property type="entry name" value="Helicase_C-like"/>
</dbReference>
<keyword evidence="14" id="KW-0175">Coiled coil</keyword>
<dbReference type="CDD" id="cd12438">
    <property type="entry name" value="RRM_CNOT4"/>
    <property type="match status" value="1"/>
</dbReference>
<gene>
    <name evidence="21" type="ORF">PPERSA_11398</name>
</gene>
<keyword evidence="8" id="KW-0067">ATP-binding</keyword>
<evidence type="ECO:0000256" key="13">
    <source>
        <dbReference type="PROSITE-ProRule" id="PRU00723"/>
    </source>
</evidence>
<dbReference type="InterPro" id="IPR044774">
    <property type="entry name" value="Suv3_DEXQc"/>
</dbReference>
<dbReference type="AlphaFoldDB" id="A0A0V0QPS7"/>
<evidence type="ECO:0000256" key="1">
    <source>
        <dbReference type="ARBA" id="ARBA00001936"/>
    </source>
</evidence>
<dbReference type="GO" id="GO:0003723">
    <property type="term" value="F:RNA binding"/>
    <property type="evidence" value="ECO:0007669"/>
    <property type="project" value="UniProtKB-UniRule"/>
</dbReference>
<evidence type="ECO:0000256" key="2">
    <source>
        <dbReference type="ARBA" id="ARBA00001946"/>
    </source>
</evidence>
<keyword evidence="9" id="KW-0809">Transit peptide</keyword>
<dbReference type="InParanoid" id="A0A0V0QPS7"/>
<feature type="domain" description="Helicase C-terminal" evidence="20">
    <location>
        <begin position="841"/>
        <end position="999"/>
    </location>
</feature>
<comment type="subcellular location">
    <subcellularLocation>
        <location evidence="3">Mitochondrion matrix</location>
    </subcellularLocation>
</comment>
<dbReference type="InterPro" id="IPR014001">
    <property type="entry name" value="Helicase_ATP-bd"/>
</dbReference>
<evidence type="ECO:0000259" key="16">
    <source>
        <dbReference type="PROSITE" id="PS50089"/>
    </source>
</evidence>
<feature type="domain" description="Helicase ATP-binding" evidence="19">
    <location>
        <begin position="680"/>
        <end position="803"/>
    </location>
</feature>
<feature type="domain" description="RRM" evidence="17">
    <location>
        <begin position="98"/>
        <end position="183"/>
    </location>
</feature>
<dbReference type="InterPro" id="IPR000504">
    <property type="entry name" value="RRM_dom"/>
</dbReference>
<dbReference type="InterPro" id="IPR022192">
    <property type="entry name" value="SUV3_C"/>
</dbReference>
<dbReference type="InterPro" id="IPR034261">
    <property type="entry name" value="CNOT4_RRM"/>
</dbReference>
<keyword evidence="12" id="KW-0694">RNA-binding</keyword>
<evidence type="ECO:0000259" key="19">
    <source>
        <dbReference type="PROSITE" id="PS51192"/>
    </source>
</evidence>
<dbReference type="Gene3D" id="3.30.70.330">
    <property type="match status" value="1"/>
</dbReference>